<feature type="domain" description="HNH nuclease" evidence="3">
    <location>
        <begin position="396"/>
        <end position="448"/>
    </location>
</feature>
<dbReference type="InterPro" id="IPR003870">
    <property type="entry name" value="DUF222"/>
</dbReference>
<dbReference type="Gene3D" id="1.10.30.50">
    <property type="match status" value="1"/>
</dbReference>
<proteinExistence type="inferred from homology"/>
<dbReference type="CDD" id="cd00085">
    <property type="entry name" value="HNHc"/>
    <property type="match status" value="1"/>
</dbReference>
<keyword evidence="4" id="KW-0255">Endonuclease</keyword>
<dbReference type="Pfam" id="PF02720">
    <property type="entry name" value="DUF222"/>
    <property type="match status" value="1"/>
</dbReference>
<keyword evidence="4" id="KW-0540">Nuclease</keyword>
<feature type="region of interest" description="Disordered" evidence="2">
    <location>
        <begin position="300"/>
        <end position="326"/>
    </location>
</feature>
<evidence type="ECO:0000259" key="3">
    <source>
        <dbReference type="SMART" id="SM00507"/>
    </source>
</evidence>
<dbReference type="GO" id="GO:0004519">
    <property type="term" value="F:endonuclease activity"/>
    <property type="evidence" value="ECO:0007669"/>
    <property type="project" value="UniProtKB-KW"/>
</dbReference>
<organism evidence="4 5">
    <name type="scientific">Arthrobacter hankyongi</name>
    <dbReference type="NCBI Taxonomy" id="2904801"/>
    <lineage>
        <taxon>Bacteria</taxon>
        <taxon>Bacillati</taxon>
        <taxon>Actinomycetota</taxon>
        <taxon>Actinomycetes</taxon>
        <taxon>Micrococcales</taxon>
        <taxon>Micrococcaceae</taxon>
        <taxon>Arthrobacter</taxon>
    </lineage>
</organism>
<feature type="region of interest" description="Disordered" evidence="2">
    <location>
        <begin position="28"/>
        <end position="58"/>
    </location>
</feature>
<dbReference type="Proteomes" id="UP001165368">
    <property type="component" value="Unassembled WGS sequence"/>
</dbReference>
<dbReference type="InterPro" id="IPR003615">
    <property type="entry name" value="HNH_nuc"/>
</dbReference>
<dbReference type="EMBL" id="JAKLTQ010000003">
    <property type="protein sequence ID" value="MCG2621724.1"/>
    <property type="molecule type" value="Genomic_DNA"/>
</dbReference>
<feature type="compositionally biased region" description="Low complexity" evidence="2">
    <location>
        <begin position="502"/>
        <end position="542"/>
    </location>
</feature>
<evidence type="ECO:0000313" key="5">
    <source>
        <dbReference type="Proteomes" id="UP001165368"/>
    </source>
</evidence>
<evidence type="ECO:0000256" key="2">
    <source>
        <dbReference type="SAM" id="MobiDB-lite"/>
    </source>
</evidence>
<reference evidence="4" key="1">
    <citation type="submission" date="2022-01" db="EMBL/GenBank/DDBJ databases">
        <authorList>
            <person name="Jo J.-H."/>
            <person name="Im W.-T."/>
        </authorList>
    </citation>
    <scope>NUCLEOTIDE SEQUENCE</scope>
    <source>
        <strain evidence="4">I2-34</strain>
    </source>
</reference>
<evidence type="ECO:0000256" key="1">
    <source>
        <dbReference type="ARBA" id="ARBA00023450"/>
    </source>
</evidence>
<dbReference type="InterPro" id="IPR002711">
    <property type="entry name" value="HNH"/>
</dbReference>
<gene>
    <name evidence="4" type="ORF">LVY72_07310</name>
</gene>
<dbReference type="Pfam" id="PF01844">
    <property type="entry name" value="HNH"/>
    <property type="match status" value="1"/>
</dbReference>
<dbReference type="RefSeq" id="WP_237819211.1">
    <property type="nucleotide sequence ID" value="NZ_JAKLTQ010000003.1"/>
</dbReference>
<dbReference type="SMART" id="SM00507">
    <property type="entry name" value="HNHc"/>
    <property type="match status" value="1"/>
</dbReference>
<protein>
    <submittedName>
        <fullName evidence="4">HNH endonuclease</fullName>
    </submittedName>
</protein>
<sequence length="555" mass="57709">MLELCAHQLLLDAWAGQLNLPDSARLRSAPAAWQEDPPPTPADRPGAEAADARPASAPHPAVDLARQLAALDISALDDSETIDFLTTAARLERMAQSLIAKALHRFTVLRPATGNEAGAADGFSRFAAGEIVAALAMGEAAARKQLADAAQICTHLPDTLAAMTAGDLDLPRAVAIARGSADLPAGILPEFEKAVVPGAGTITKEGVQARARTARHRLHPEDLEVRHKRAFETRDVAVVPQDDGMAELWIRTGADKAFLIYDRVQALARSLQGPGESRTLPQLRADALTDLMAGCGTPACSDASGEAPASTLSGASKPPGGGPATEPVATAVAVTLPLETAAGLSNEPGDLVGYGPITAGQARELASLAKAWLPVLTDDHGRAVAAARALRIPPAWLKRLVRLRDRHCRFPGCRRAAARCETDHIIAWDDGGDTTLENLQCLCKAHHRAKHHGGWKASPGPNGRICWTARTGHRYSTDPDEGWDISWPRPPGPGKGTARPDAAGTKTSTTGAAGTQAAGTGAGETASGPPERSAGSGESADGSGHDAGQDLPPPF</sequence>
<evidence type="ECO:0000313" key="4">
    <source>
        <dbReference type="EMBL" id="MCG2621724.1"/>
    </source>
</evidence>
<keyword evidence="4" id="KW-0378">Hydrolase</keyword>
<keyword evidence="5" id="KW-1185">Reference proteome</keyword>
<comment type="similarity">
    <text evidence="1">Belongs to the Rv1128c/1148c/1588c/1702c/1945/3466 family.</text>
</comment>
<accession>A0ABS9L4W8</accession>
<comment type="caution">
    <text evidence="4">The sequence shown here is derived from an EMBL/GenBank/DDBJ whole genome shotgun (WGS) entry which is preliminary data.</text>
</comment>
<name>A0ABS9L4W8_9MICC</name>
<feature type="compositionally biased region" description="Low complexity" evidence="2">
    <location>
        <begin position="43"/>
        <end position="58"/>
    </location>
</feature>
<feature type="region of interest" description="Disordered" evidence="2">
    <location>
        <begin position="475"/>
        <end position="555"/>
    </location>
</feature>